<organism evidence="3 4">
    <name type="scientific">Calicophoron daubneyi</name>
    <name type="common">Rumen fluke</name>
    <name type="synonym">Paramphistomum daubneyi</name>
    <dbReference type="NCBI Taxonomy" id="300641"/>
    <lineage>
        <taxon>Eukaryota</taxon>
        <taxon>Metazoa</taxon>
        <taxon>Spiralia</taxon>
        <taxon>Lophotrochozoa</taxon>
        <taxon>Platyhelminthes</taxon>
        <taxon>Trematoda</taxon>
        <taxon>Digenea</taxon>
        <taxon>Plagiorchiida</taxon>
        <taxon>Pronocephalata</taxon>
        <taxon>Paramphistomoidea</taxon>
        <taxon>Paramphistomidae</taxon>
        <taxon>Calicophoron</taxon>
    </lineage>
</organism>
<protein>
    <recommendedName>
        <fullName evidence="2">LicD/FKTN/FKRP nucleotidyltransferase domain-containing protein</fullName>
    </recommendedName>
</protein>
<dbReference type="AlphaFoldDB" id="A0AAV2TBZ7"/>
<dbReference type="InterPro" id="IPR007074">
    <property type="entry name" value="LicD/FKTN/FKRP_NTP_transf"/>
</dbReference>
<dbReference type="Proteomes" id="UP001497525">
    <property type="component" value="Unassembled WGS sequence"/>
</dbReference>
<keyword evidence="1" id="KW-0812">Transmembrane</keyword>
<keyword evidence="1" id="KW-1133">Transmembrane helix</keyword>
<evidence type="ECO:0000259" key="2">
    <source>
        <dbReference type="Pfam" id="PF04991"/>
    </source>
</evidence>
<reference evidence="3" key="1">
    <citation type="submission" date="2024-06" db="EMBL/GenBank/DDBJ databases">
        <authorList>
            <person name="Liu X."/>
            <person name="Lenzi L."/>
            <person name="Haldenby T S."/>
            <person name="Uol C."/>
        </authorList>
    </citation>
    <scope>NUCLEOTIDE SEQUENCE</scope>
</reference>
<gene>
    <name evidence="3" type="ORF">CDAUBV1_LOCUS8528</name>
</gene>
<dbReference type="PANTHER" id="PTHR43404">
    <property type="entry name" value="LIPOPOLYSACCHARIDE CHOLINEPHOSPHOTRANSFERASE LICD"/>
    <property type="match status" value="1"/>
</dbReference>
<feature type="domain" description="LicD/FKTN/FKRP nucleotidyltransferase" evidence="2">
    <location>
        <begin position="123"/>
        <end position="150"/>
    </location>
</feature>
<dbReference type="InterPro" id="IPR052942">
    <property type="entry name" value="LPS_cholinephosphotransferase"/>
</dbReference>
<dbReference type="GO" id="GO:0009100">
    <property type="term" value="P:glycoprotein metabolic process"/>
    <property type="evidence" value="ECO:0007669"/>
    <property type="project" value="UniProtKB-ARBA"/>
</dbReference>
<feature type="transmembrane region" description="Helical" evidence="1">
    <location>
        <begin position="6"/>
        <end position="24"/>
    </location>
</feature>
<sequence>MLLSRLILILTLVTVSLINIILLSRTIRFASDNSDVDPEIHRFQVSPYMRRKQSSQLPDLYAIDWPRPIVSKYPAGVPQGDGRSRYLPPPFGPAMSIGQLRLYRRLMRVFSDVMFDNGMGDRFMLTAGTLVGSFHHHDFIPWDDEVDFMVDVSVRDKVRTLLGRLEPEYQMALNKNRDKFFAKASEYSTIDTNVELSLPIPRYKWNWPFLDLLYYESNETHVAEINPSYVKQMSWPKDVIFPLYFRPFGPAWFPAPKNPLAFLRMRYGNGSTCKIAGYSHVIEDHIPNATSNCQELVTRYPFVVHKPCGLIRLGNKRREMVLGEESLSVHSAYWSPSVIHTMCLAVAEESSRAHLYDYSRI</sequence>
<proteinExistence type="predicted"/>
<dbReference type="EMBL" id="CAXLJL010000222">
    <property type="protein sequence ID" value="CAL5134675.1"/>
    <property type="molecule type" value="Genomic_DNA"/>
</dbReference>
<dbReference type="PANTHER" id="PTHR43404:SF2">
    <property type="entry name" value="LIPOPOLYSACCHARIDE CHOLINEPHOSPHOTRANSFERASE LICD"/>
    <property type="match status" value="1"/>
</dbReference>
<evidence type="ECO:0000313" key="3">
    <source>
        <dbReference type="EMBL" id="CAL5134675.1"/>
    </source>
</evidence>
<evidence type="ECO:0000313" key="4">
    <source>
        <dbReference type="Proteomes" id="UP001497525"/>
    </source>
</evidence>
<dbReference type="Pfam" id="PF04991">
    <property type="entry name" value="LicD"/>
    <property type="match status" value="1"/>
</dbReference>
<comment type="caution">
    <text evidence="3">The sequence shown here is derived from an EMBL/GenBank/DDBJ whole genome shotgun (WGS) entry which is preliminary data.</text>
</comment>
<name>A0AAV2TBZ7_CALDB</name>
<accession>A0AAV2TBZ7</accession>
<evidence type="ECO:0000256" key="1">
    <source>
        <dbReference type="SAM" id="Phobius"/>
    </source>
</evidence>
<dbReference type="EMBL" id="CAXLJL010000222">
    <property type="protein sequence ID" value="CAL5134674.1"/>
    <property type="molecule type" value="Genomic_DNA"/>
</dbReference>
<keyword evidence="1" id="KW-0472">Membrane</keyword>